<dbReference type="EMBL" id="AP018930">
    <property type="protein sequence ID" value="BBG27496.1"/>
    <property type="molecule type" value="Genomic_DNA"/>
</dbReference>
<evidence type="ECO:0000259" key="2">
    <source>
        <dbReference type="PROSITE" id="PS51278"/>
    </source>
</evidence>
<dbReference type="InterPro" id="IPR017932">
    <property type="entry name" value="GATase_2_dom"/>
</dbReference>
<dbReference type="PROSITE" id="PS51278">
    <property type="entry name" value="GATASE_TYPE_2"/>
    <property type="match status" value="1"/>
</dbReference>
<dbReference type="KEGG" id="step:IC006_2042"/>
<dbReference type="InterPro" id="IPR029055">
    <property type="entry name" value="Ntn_hydrolases_N"/>
</dbReference>
<name>A0A510E4U1_9CREN</name>
<dbReference type="SUPFAM" id="SSF56235">
    <property type="entry name" value="N-terminal nucleophile aminohydrolases (Ntn hydrolases)"/>
    <property type="match status" value="1"/>
</dbReference>
<evidence type="ECO:0000313" key="4">
    <source>
        <dbReference type="EMBL" id="BBG27496.1"/>
    </source>
</evidence>
<gene>
    <name evidence="3" type="ORF">IC006_2042</name>
    <name evidence="4" type="ORF">IC007_2050</name>
</gene>
<dbReference type="GeneID" id="41718383"/>
<evidence type="ECO:0000313" key="6">
    <source>
        <dbReference type="Proteomes" id="UP000325030"/>
    </source>
</evidence>
<dbReference type="Pfam" id="PF13230">
    <property type="entry name" value="GATase_4"/>
    <property type="match status" value="1"/>
</dbReference>
<keyword evidence="1" id="KW-0315">Glutamine amidotransferase</keyword>
<proteinExistence type="predicted"/>
<reference evidence="4 5" key="2">
    <citation type="journal article" date="2020" name="Int. J. Syst. Evol. Microbiol.">
        <title>Sulfuracidifex tepidarius gen. nov., sp. nov. and transfer of Sulfolobus metallicus Huber and Stetter 1992 to the genus Sulfuracidifex as Sulfuracidifex metallicus comb. nov.</title>
        <authorList>
            <person name="Itoh T."/>
            <person name="Miura T."/>
            <person name="Sakai H.D."/>
            <person name="Kato S."/>
            <person name="Ohkuma M."/>
            <person name="Takashina T."/>
        </authorList>
    </citation>
    <scope>NUCLEOTIDE SEQUENCE</scope>
    <source>
        <strain evidence="3 5">IC-006</strain>
        <strain evidence="4">IC-007</strain>
    </source>
</reference>
<dbReference type="Gene3D" id="3.60.20.10">
    <property type="entry name" value="Glutamine Phosphoribosylpyrophosphate, subunit 1, domain 1"/>
    <property type="match status" value="1"/>
</dbReference>
<feature type="domain" description="Glutamine amidotransferase type-2" evidence="2">
    <location>
        <begin position="2"/>
        <end position="235"/>
    </location>
</feature>
<accession>A0A510DXM6</accession>
<dbReference type="AlphaFoldDB" id="A0A510E4U1"/>
<dbReference type="InterPro" id="IPR026869">
    <property type="entry name" value="EgtC-like"/>
</dbReference>
<evidence type="ECO:0000313" key="5">
    <source>
        <dbReference type="Proteomes" id="UP000322983"/>
    </source>
</evidence>
<sequence length="235" mass="26941">MCRILAFHVKGELDKQVLEAIKLSAEHDNLSIYGGHPDGWGIVALIRNGDDLSSFYYRSSKPIFKDDFFNLIHLDGDEVIGILHVRKAGKSFLLGLPHAHPYHTRANGYDIFFAHNGSVNRKAFRDPLRPYTDSYMVLEDIADYVNSGLEPYEAFKEEYSRIKDFSSSLNSALLYVKGKQTRLIVLHSFNPNAMKEKSEQYYHIYCNENYCMSSSVAMHLPDHKLDRVPIGFKEL</sequence>
<evidence type="ECO:0000256" key="1">
    <source>
        <dbReference type="ARBA" id="ARBA00022962"/>
    </source>
</evidence>
<accession>A0A510E4U1</accession>
<dbReference type="PANTHER" id="PTHR42824">
    <property type="entry name" value="GLUTAMINE AMIDOTRANSFERASE"/>
    <property type="match status" value="1"/>
</dbReference>
<protein>
    <recommendedName>
        <fullName evidence="2">Glutamine amidotransferase type-2 domain-containing protein</fullName>
    </recommendedName>
</protein>
<dbReference type="RefSeq" id="WP_054845977.1">
    <property type="nucleotide sequence ID" value="NZ_AP018929.1"/>
</dbReference>
<keyword evidence="5" id="KW-1185">Reference proteome</keyword>
<evidence type="ECO:0000313" key="3">
    <source>
        <dbReference type="EMBL" id="BBG24708.1"/>
    </source>
</evidence>
<dbReference type="Proteomes" id="UP000325030">
    <property type="component" value="Chromosome"/>
</dbReference>
<dbReference type="EMBL" id="AP018929">
    <property type="protein sequence ID" value="BBG24708.1"/>
    <property type="molecule type" value="Genomic_DNA"/>
</dbReference>
<reference evidence="6" key="1">
    <citation type="submission" date="2018-09" db="EMBL/GenBank/DDBJ databases">
        <title>Complete Genome Sequencing of Sulfolobus sp. JCM 16834.</title>
        <authorList>
            <person name="Kato S."/>
            <person name="Itoh T."/>
            <person name="Ohkuma M."/>
        </authorList>
    </citation>
    <scope>NUCLEOTIDE SEQUENCE [LARGE SCALE GENOMIC DNA]</scope>
    <source>
        <strain evidence="6">IC-007</strain>
    </source>
</reference>
<dbReference type="PANTHER" id="PTHR42824:SF1">
    <property type="entry name" value="GLUTAMINE AMIDOTRANSFERASE YAFJ-RELATED"/>
    <property type="match status" value="1"/>
</dbReference>
<dbReference type="STRING" id="1294262.GCA_001316085_01718"/>
<dbReference type="Proteomes" id="UP000322983">
    <property type="component" value="Chromosome"/>
</dbReference>
<organism evidence="4 6">
    <name type="scientific">Sulfuracidifex tepidarius</name>
    <dbReference type="NCBI Taxonomy" id="1294262"/>
    <lineage>
        <taxon>Archaea</taxon>
        <taxon>Thermoproteota</taxon>
        <taxon>Thermoprotei</taxon>
        <taxon>Sulfolobales</taxon>
        <taxon>Sulfolobaceae</taxon>
        <taxon>Sulfuracidifex</taxon>
    </lineage>
</organism>